<evidence type="ECO:0000313" key="10">
    <source>
        <dbReference type="EMBL" id="GIM47503.1"/>
    </source>
</evidence>
<feature type="domain" description="Aspartate/ornithine carbamoyltransferase Asp/Orn-binding" evidence="8">
    <location>
        <begin position="152"/>
        <end position="301"/>
    </location>
</feature>
<dbReference type="NCBIfam" id="TIGR00670">
    <property type="entry name" value="asp_carb_tr"/>
    <property type="match status" value="1"/>
</dbReference>
<dbReference type="AlphaFoldDB" id="A0AAV4LIQ0"/>
<feature type="binding site" evidence="7">
    <location>
        <position position="227"/>
    </location>
    <ligand>
        <name>L-aspartate</name>
        <dbReference type="ChEBI" id="CHEBI:29991"/>
    </ligand>
</feature>
<feature type="binding site" evidence="7">
    <location>
        <position position="83"/>
    </location>
    <ligand>
        <name>L-aspartate</name>
        <dbReference type="ChEBI" id="CHEBI:29991"/>
    </ligand>
</feature>
<dbReference type="GO" id="GO:0006207">
    <property type="term" value="P:'de novo' pyrimidine nucleobase biosynthetic process"/>
    <property type="evidence" value="ECO:0007669"/>
    <property type="project" value="InterPro"/>
</dbReference>
<comment type="pathway">
    <text evidence="1 7">Pyrimidine metabolism; UMP biosynthesis via de novo pathway; (S)-dihydroorotate from bicarbonate: step 2/3.</text>
</comment>
<dbReference type="InterPro" id="IPR006130">
    <property type="entry name" value="Asp/Orn_carbamoylTrfase"/>
</dbReference>
<keyword evidence="11" id="KW-1185">Reference proteome</keyword>
<dbReference type="PRINTS" id="PR00100">
    <property type="entry name" value="AOTCASE"/>
</dbReference>
<dbReference type="SUPFAM" id="SSF53671">
    <property type="entry name" value="Aspartate/ornithine carbamoyltransferase"/>
    <property type="match status" value="1"/>
</dbReference>
<evidence type="ECO:0000259" key="8">
    <source>
        <dbReference type="Pfam" id="PF00185"/>
    </source>
</evidence>
<evidence type="ECO:0000259" key="9">
    <source>
        <dbReference type="Pfam" id="PF02729"/>
    </source>
</evidence>
<evidence type="ECO:0000256" key="6">
    <source>
        <dbReference type="ARBA" id="ARBA00048859"/>
    </source>
</evidence>
<evidence type="ECO:0000313" key="11">
    <source>
        <dbReference type="Proteomes" id="UP001057291"/>
    </source>
</evidence>
<keyword evidence="3 7" id="KW-0808">Transferase</keyword>
<dbReference type="GO" id="GO:0016597">
    <property type="term" value="F:amino acid binding"/>
    <property type="evidence" value="ECO:0007669"/>
    <property type="project" value="InterPro"/>
</dbReference>
<dbReference type="RefSeq" id="WP_282200472.1">
    <property type="nucleotide sequence ID" value="NZ_BOQE01000001.1"/>
</dbReference>
<dbReference type="Pfam" id="PF00185">
    <property type="entry name" value="OTCace"/>
    <property type="match status" value="1"/>
</dbReference>
<comment type="function">
    <text evidence="5 7">Catalyzes the condensation of carbamoyl phosphate and aspartate to form carbamoyl aspartate and inorganic phosphate, the committed step in the de novo pyrimidine nucleotide biosynthesis pathway.</text>
</comment>
<gene>
    <name evidence="7" type="primary">pyrB</name>
    <name evidence="10" type="ORF">DNHGIG_30520</name>
</gene>
<feature type="binding site" evidence="7">
    <location>
        <position position="165"/>
    </location>
    <ligand>
        <name>L-aspartate</name>
        <dbReference type="ChEBI" id="CHEBI:29991"/>
    </ligand>
</feature>
<dbReference type="InterPro" id="IPR036901">
    <property type="entry name" value="Asp/Orn_carbamoylTrfase_sf"/>
</dbReference>
<feature type="binding site" evidence="7">
    <location>
        <position position="266"/>
    </location>
    <ligand>
        <name>carbamoyl phosphate</name>
        <dbReference type="ChEBI" id="CHEBI:58228"/>
    </ligand>
</feature>
<evidence type="ECO:0000256" key="3">
    <source>
        <dbReference type="ARBA" id="ARBA00022679"/>
    </source>
</evidence>
<dbReference type="Gene3D" id="3.40.50.1370">
    <property type="entry name" value="Aspartate/ornithine carbamoyltransferase"/>
    <property type="match status" value="2"/>
</dbReference>
<comment type="caution">
    <text evidence="10">The sequence shown here is derived from an EMBL/GenBank/DDBJ whole genome shotgun (WGS) entry which is preliminary data.</text>
</comment>
<feature type="binding site" evidence="7">
    <location>
        <position position="267"/>
    </location>
    <ligand>
        <name>carbamoyl phosphate</name>
        <dbReference type="ChEBI" id="CHEBI:58228"/>
    </ligand>
</feature>
<dbReference type="GO" id="GO:0044205">
    <property type="term" value="P:'de novo' UMP biosynthetic process"/>
    <property type="evidence" value="ECO:0007669"/>
    <property type="project" value="UniProtKB-UniRule"/>
</dbReference>
<accession>A0AAV4LIQ0</accession>
<dbReference type="EMBL" id="BOQE01000001">
    <property type="protein sequence ID" value="GIM47503.1"/>
    <property type="molecule type" value="Genomic_DNA"/>
</dbReference>
<sequence length="317" mass="35341">MIRHIVGAKQFARSELETLFYLADEMEAIERNGGSQLLSGKIMASLFFEPSTRTRFSFESAMCRLGGQVISTENASQFSSAIKGETLEDTIRVISGYADVIVMRHYEVGAAERAAAVAEVPVINAGDGAGEHPTQALLDIYTIRKERGIVDGTSIAMVGDLTYGRTVHSLCFLLANYNDVTIYFVSPPNVPIPGKVKEFLQQKGVRFYENDRLHEVAGKVDVLYQTRIQKERFPNRAEYEKAAGHYTVDYELLDKMNERAIIMHPLPRAGEILPEVDADPRAAYFRQAKNGVYIRMALLAHALGKRDITAIQTAARY</sequence>
<feature type="domain" description="Aspartate/ornithine carbamoyltransferase carbamoyl-P binding" evidence="9">
    <location>
        <begin position="3"/>
        <end position="144"/>
    </location>
</feature>
<dbReference type="InterPro" id="IPR002082">
    <property type="entry name" value="Asp_carbamoyltransf"/>
</dbReference>
<evidence type="ECO:0000256" key="4">
    <source>
        <dbReference type="ARBA" id="ARBA00022975"/>
    </source>
</evidence>
<feature type="binding site" evidence="7">
    <location>
        <position position="104"/>
    </location>
    <ligand>
        <name>carbamoyl phosphate</name>
        <dbReference type="ChEBI" id="CHEBI:58228"/>
    </ligand>
</feature>
<proteinExistence type="inferred from homology"/>
<feature type="binding site" evidence="7">
    <location>
        <position position="54"/>
    </location>
    <ligand>
        <name>carbamoyl phosphate</name>
        <dbReference type="ChEBI" id="CHEBI:58228"/>
    </ligand>
</feature>
<evidence type="ECO:0000256" key="2">
    <source>
        <dbReference type="ARBA" id="ARBA00008896"/>
    </source>
</evidence>
<organism evidence="10 11">
    <name type="scientific">Collibacillus ludicampi</name>
    <dbReference type="NCBI Taxonomy" id="2771369"/>
    <lineage>
        <taxon>Bacteria</taxon>
        <taxon>Bacillati</taxon>
        <taxon>Bacillota</taxon>
        <taxon>Bacilli</taxon>
        <taxon>Bacillales</taxon>
        <taxon>Alicyclobacillaceae</taxon>
        <taxon>Collibacillus</taxon>
    </lineage>
</organism>
<dbReference type="PANTHER" id="PTHR45753">
    <property type="entry name" value="ORNITHINE CARBAMOYLTRANSFERASE, MITOCHONDRIAL"/>
    <property type="match status" value="1"/>
</dbReference>
<evidence type="ECO:0000256" key="1">
    <source>
        <dbReference type="ARBA" id="ARBA00004852"/>
    </source>
</evidence>
<dbReference type="PRINTS" id="PR00101">
    <property type="entry name" value="ATCASE"/>
</dbReference>
<dbReference type="PANTHER" id="PTHR45753:SF6">
    <property type="entry name" value="ASPARTATE CARBAMOYLTRANSFERASE"/>
    <property type="match status" value="1"/>
</dbReference>
<dbReference type="InterPro" id="IPR006131">
    <property type="entry name" value="Asp_carbamoyltransf_Asp/Orn-bd"/>
</dbReference>
<protein>
    <recommendedName>
        <fullName evidence="7">Aspartate carbamoyltransferase</fullName>
        <ecNumber evidence="7">2.1.3.2</ecNumber>
    </recommendedName>
    <alternativeName>
        <fullName evidence="7">Aspartate transcarbamylase</fullName>
        <shortName evidence="7">ATCase</shortName>
    </alternativeName>
</protein>
<dbReference type="EC" id="2.1.3.2" evidence="7"/>
<feature type="binding site" evidence="7">
    <location>
        <position position="135"/>
    </location>
    <ligand>
        <name>carbamoyl phosphate</name>
        <dbReference type="ChEBI" id="CHEBI:58228"/>
    </ligand>
</feature>
<dbReference type="FunFam" id="3.40.50.1370:FF:000001">
    <property type="entry name" value="Aspartate carbamoyltransferase"/>
    <property type="match status" value="1"/>
</dbReference>
<evidence type="ECO:0000256" key="7">
    <source>
        <dbReference type="HAMAP-Rule" id="MF_00001"/>
    </source>
</evidence>
<dbReference type="NCBIfam" id="NF002032">
    <property type="entry name" value="PRK00856.1"/>
    <property type="match status" value="1"/>
</dbReference>
<feature type="binding site" evidence="7">
    <location>
        <position position="132"/>
    </location>
    <ligand>
        <name>carbamoyl phosphate</name>
        <dbReference type="ChEBI" id="CHEBI:58228"/>
    </ligand>
</feature>
<evidence type="ECO:0000256" key="5">
    <source>
        <dbReference type="ARBA" id="ARBA00043884"/>
    </source>
</evidence>
<comment type="subunit">
    <text evidence="7">Heterododecamer (2C3:3R2) of six catalytic PyrB chains organized as two trimers (C3), and six regulatory PyrI chains organized as three dimers (R2).</text>
</comment>
<dbReference type="InterPro" id="IPR006132">
    <property type="entry name" value="Asp/Orn_carbamoyltranf_P-bd"/>
</dbReference>
<comment type="similarity">
    <text evidence="2 7">Belongs to the aspartate/ornithine carbamoyltransferase superfamily. ATCase family.</text>
</comment>
<name>A0AAV4LIQ0_9BACL</name>
<dbReference type="GO" id="GO:0006520">
    <property type="term" value="P:amino acid metabolic process"/>
    <property type="evidence" value="ECO:0007669"/>
    <property type="project" value="InterPro"/>
</dbReference>
<dbReference type="FunFam" id="3.40.50.1370:FF:000002">
    <property type="entry name" value="Aspartate carbamoyltransferase 2"/>
    <property type="match status" value="1"/>
</dbReference>
<reference evidence="10" key="1">
    <citation type="journal article" date="2023" name="Int. J. Syst. Evol. Microbiol.">
        <title>Collibacillus ludicampi gen. nov., sp. nov., a new soil bacterium of the family Alicyclobacillaceae.</title>
        <authorList>
            <person name="Jojima T."/>
            <person name="Ioku Y."/>
            <person name="Fukuta Y."/>
            <person name="Shirasaka N."/>
            <person name="Matsumura Y."/>
            <person name="Mori M."/>
        </authorList>
    </citation>
    <scope>NUCLEOTIDE SEQUENCE</scope>
    <source>
        <strain evidence="10">TP075</strain>
    </source>
</reference>
<dbReference type="PROSITE" id="PS00097">
    <property type="entry name" value="CARBAMOYLTRANSFERASE"/>
    <property type="match status" value="1"/>
</dbReference>
<dbReference type="Proteomes" id="UP001057291">
    <property type="component" value="Unassembled WGS sequence"/>
</dbReference>
<feature type="binding site" evidence="7">
    <location>
        <position position="53"/>
    </location>
    <ligand>
        <name>carbamoyl phosphate</name>
        <dbReference type="ChEBI" id="CHEBI:58228"/>
    </ligand>
</feature>
<keyword evidence="4 7" id="KW-0665">Pyrimidine biosynthesis</keyword>
<dbReference type="GO" id="GO:0004070">
    <property type="term" value="F:aspartate carbamoyltransferase activity"/>
    <property type="evidence" value="ECO:0007669"/>
    <property type="project" value="UniProtKB-UniRule"/>
</dbReference>
<comment type="catalytic activity">
    <reaction evidence="6 7">
        <text>carbamoyl phosphate + L-aspartate = N-carbamoyl-L-aspartate + phosphate + H(+)</text>
        <dbReference type="Rhea" id="RHEA:20013"/>
        <dbReference type="ChEBI" id="CHEBI:15378"/>
        <dbReference type="ChEBI" id="CHEBI:29991"/>
        <dbReference type="ChEBI" id="CHEBI:32814"/>
        <dbReference type="ChEBI" id="CHEBI:43474"/>
        <dbReference type="ChEBI" id="CHEBI:58228"/>
        <dbReference type="EC" id="2.1.3.2"/>
    </reaction>
</comment>
<dbReference type="Pfam" id="PF02729">
    <property type="entry name" value="OTCace_N"/>
    <property type="match status" value="1"/>
</dbReference>
<dbReference type="HAMAP" id="MF_00001">
    <property type="entry name" value="Asp_carb_tr"/>
    <property type="match status" value="1"/>
</dbReference>